<evidence type="ECO:0000313" key="3">
    <source>
        <dbReference type="EMBL" id="PYF00056.1"/>
    </source>
</evidence>
<sequence>MATSMSEIIKQNTVGFSDGYPVGVPESYSWYQGLYKPVGYNGPPGDFTSVLGWGQVYQKAGAPAYSNANAKVEVANARTWVHLKATGDWVLVQDQGPMKLEGGHFVTDFAGNAGSTMNVANSGSTAQFAAPPNGYNDHFWLGSRGEYAPGTVDAVYVQMDMRVTDPNVSLVANIGADWWRTPSAPYVDGFSNNPGAGMGNWVELSTDWSTLGFYSSSTAVFQADPPPGLFDAGAIATPKVLSFSPDSDTVGDGITTATVVKLEGSAQAGSTVTVFDGTNKIGTATANSSGAWSFQTGELSKSTHSFTVTAKDAAGNVSAKSQALNVTVQAAGTPGPVNPPTTPTGDNLVVNGSFETTPTAVNSGSWGAFNNIQGWTAITGGTIELWNNLNGVKATNGSNFGELDYLGARDGFYQDIKTAKGQTYDLSFDARSRPGFTSSTTTIEVLWNGSVVATVPPGADWQGYQFKVVGTGGADRLTFREAANQGADGLGALYDNVRLVAAKTGTTPPPVTTPEQPTTPVATNLLVNGSFENTPSAVDSGRWAGFSSIPGWTALTGGTIELWNNLNGVKASDGAKFGELDYLGARDGFYQDVKTAKGQSYDLSFDARSRPGFTSSTTTMEVLWNGEVVATVPPGADWQNYQFKVVGTGGSDRLTFREAANQGADGLGALYDNVSLVASSSTASATQTFATQSVATSSVTTSALATQPVTSSINVAPQAASITTTSSALTETSPATRPSLTQVTASSAGVASIDRAIDLMSQYSASRVGALSVSTSTSSYRPAPSLTDALVLPQV</sequence>
<accession>A0A318T795</accession>
<evidence type="ECO:0000259" key="2">
    <source>
        <dbReference type="Pfam" id="PF19077"/>
    </source>
</evidence>
<keyword evidence="4" id="KW-1185">Reference proteome</keyword>
<dbReference type="Gene3D" id="2.60.40.10">
    <property type="entry name" value="Immunoglobulins"/>
    <property type="match status" value="1"/>
</dbReference>
<comment type="caution">
    <text evidence="3">The sequence shown here is derived from an EMBL/GenBank/DDBJ whole genome shotgun (WGS) entry which is preliminary data.</text>
</comment>
<feature type="domain" description="Bacterial Ig-like" evidence="2">
    <location>
        <begin position="239"/>
        <end position="328"/>
    </location>
</feature>
<dbReference type="Proteomes" id="UP000248148">
    <property type="component" value="Unassembled WGS sequence"/>
</dbReference>
<dbReference type="InterPro" id="IPR006946">
    <property type="entry name" value="DGR2-like_dom"/>
</dbReference>
<dbReference type="InterPro" id="IPR044016">
    <property type="entry name" value="Big_13"/>
</dbReference>
<protein>
    <submittedName>
        <fullName evidence="3">Uncharacterized protein DUF642</fullName>
    </submittedName>
</protein>
<gene>
    <name evidence="3" type="ORF">BJ122_13025</name>
</gene>
<dbReference type="InterPro" id="IPR008979">
    <property type="entry name" value="Galactose-bd-like_sf"/>
</dbReference>
<name>A0A318T795_9BRAD</name>
<dbReference type="InterPro" id="IPR013783">
    <property type="entry name" value="Ig-like_fold"/>
</dbReference>
<feature type="domain" description="DUF642" evidence="1">
    <location>
        <begin position="524"/>
        <end position="675"/>
    </location>
</feature>
<evidence type="ECO:0000259" key="1">
    <source>
        <dbReference type="Pfam" id="PF04862"/>
    </source>
</evidence>
<dbReference type="AlphaFoldDB" id="A0A318T795"/>
<dbReference type="Pfam" id="PF04862">
    <property type="entry name" value="DUF642"/>
    <property type="match status" value="1"/>
</dbReference>
<dbReference type="EMBL" id="QJTI01000030">
    <property type="protein sequence ID" value="PYF00056.1"/>
    <property type="molecule type" value="Genomic_DNA"/>
</dbReference>
<organism evidence="3 4">
    <name type="scientific">Rhodopseudomonas faecalis</name>
    <dbReference type="NCBI Taxonomy" id="99655"/>
    <lineage>
        <taxon>Bacteria</taxon>
        <taxon>Pseudomonadati</taxon>
        <taxon>Pseudomonadota</taxon>
        <taxon>Alphaproteobacteria</taxon>
        <taxon>Hyphomicrobiales</taxon>
        <taxon>Nitrobacteraceae</taxon>
        <taxon>Rhodopseudomonas</taxon>
    </lineage>
</organism>
<evidence type="ECO:0000313" key="4">
    <source>
        <dbReference type="Proteomes" id="UP000248148"/>
    </source>
</evidence>
<dbReference type="SUPFAM" id="SSF49785">
    <property type="entry name" value="Galactose-binding domain-like"/>
    <property type="match status" value="2"/>
</dbReference>
<reference evidence="3 4" key="1">
    <citation type="submission" date="2018-06" db="EMBL/GenBank/DDBJ databases">
        <title>Genomic Encyclopedia of Archaeal and Bacterial Type Strains, Phase II (KMG-II): from individual species to whole genera.</title>
        <authorList>
            <person name="Goeker M."/>
        </authorList>
    </citation>
    <scope>NUCLEOTIDE SEQUENCE [LARGE SCALE GENOMIC DNA]</scope>
    <source>
        <strain evidence="3 4">JCM 11668</strain>
    </source>
</reference>
<dbReference type="Gene3D" id="2.60.120.260">
    <property type="entry name" value="Galactose-binding domain-like"/>
    <property type="match status" value="2"/>
</dbReference>
<dbReference type="Pfam" id="PF19077">
    <property type="entry name" value="Big_13"/>
    <property type="match status" value="1"/>
</dbReference>
<proteinExistence type="predicted"/>